<dbReference type="PATRIC" id="fig|1339314.3.peg.2168"/>
<dbReference type="SUPFAM" id="SSF53448">
    <property type="entry name" value="Nucleotide-diphospho-sugar transferases"/>
    <property type="match status" value="1"/>
</dbReference>
<dbReference type="InterPro" id="IPR001173">
    <property type="entry name" value="Glyco_trans_2-like"/>
</dbReference>
<feature type="transmembrane region" description="Helical" evidence="4">
    <location>
        <begin position="265"/>
        <end position="287"/>
    </location>
</feature>
<keyword evidence="4" id="KW-1133">Transmembrane helix</keyword>
<dbReference type="AlphaFoldDB" id="A0A016E9D8"/>
<reference evidence="6 7" key="1">
    <citation type="submission" date="2014-02" db="EMBL/GenBank/DDBJ databases">
        <authorList>
            <person name="Sears C."/>
            <person name="Carroll K."/>
            <person name="Sack B.R."/>
            <person name="Qadri F."/>
            <person name="Myers L.L."/>
            <person name="Chung G.-T."/>
            <person name="Escheverria P."/>
            <person name="Fraser C.M."/>
            <person name="Sadzewicz L."/>
            <person name="Shefchek K.A."/>
            <person name="Tallon L."/>
            <person name="Das S.P."/>
            <person name="Daugherty S."/>
            <person name="Mongodin E.F."/>
        </authorList>
    </citation>
    <scope>NUCLEOTIDE SEQUENCE [LARGE SCALE GENOMIC DNA]</scope>
    <source>
        <strain evidence="6 7">3976T8</strain>
    </source>
</reference>
<dbReference type="RefSeq" id="WP_008659610.1">
    <property type="nucleotide sequence ID" value="NZ_JGDS01000049.1"/>
</dbReference>
<evidence type="ECO:0000259" key="5">
    <source>
        <dbReference type="Pfam" id="PF00535"/>
    </source>
</evidence>
<evidence type="ECO:0000313" key="6">
    <source>
        <dbReference type="EMBL" id="EXZ73736.1"/>
    </source>
</evidence>
<dbReference type="GO" id="GO:0016757">
    <property type="term" value="F:glycosyltransferase activity"/>
    <property type="evidence" value="ECO:0007669"/>
    <property type="project" value="UniProtKB-KW"/>
</dbReference>
<dbReference type="Pfam" id="PF00535">
    <property type="entry name" value="Glycos_transf_2"/>
    <property type="match status" value="1"/>
</dbReference>
<evidence type="ECO:0000256" key="2">
    <source>
        <dbReference type="ARBA" id="ARBA00022676"/>
    </source>
</evidence>
<keyword evidence="3 6" id="KW-0808">Transferase</keyword>
<name>A0A016E9D8_BACFG</name>
<dbReference type="Gene3D" id="3.90.550.10">
    <property type="entry name" value="Spore Coat Polysaccharide Biosynthesis Protein SpsA, Chain A"/>
    <property type="match status" value="1"/>
</dbReference>
<dbReference type="InterPro" id="IPR050834">
    <property type="entry name" value="Glycosyltransf_2"/>
</dbReference>
<dbReference type="InterPro" id="IPR029044">
    <property type="entry name" value="Nucleotide-diphossugar_trans"/>
</dbReference>
<sequence length="299" mass="34679">MNIAPLVSVIMPSYNSKKYIKKAIDSVLEQTYSNFELIIVDGNSTDGTLDILDEYKKQDRRIKVIQDEGRGIGAALQLGCQIASGKFIARMDSDDIAINTRFEKQLKIFHSIPNLILVASPVIYINEDDSIVGYSFPYTNKRIIQEKVYLIAHPTVMMKKDAYVKAGGYQPLLRAEDYFLWNRMRLMGEFYIFKEPLIKYRLLQDSLSHTLDDNFNKKLGRKLESYFIKPIISEIDIIEINDFISTNLPKNRIISHMSSKRKIRLFSFLKIIFKFLPLNIFVVKFVISIKNVFGFLYVK</sequence>
<evidence type="ECO:0000256" key="3">
    <source>
        <dbReference type="ARBA" id="ARBA00022679"/>
    </source>
</evidence>
<feature type="domain" description="Glycosyltransferase 2-like" evidence="5">
    <location>
        <begin position="8"/>
        <end position="159"/>
    </location>
</feature>
<keyword evidence="4" id="KW-0472">Membrane</keyword>
<accession>A0A016E9D8</accession>
<evidence type="ECO:0000313" key="7">
    <source>
        <dbReference type="Proteomes" id="UP000020938"/>
    </source>
</evidence>
<dbReference type="PANTHER" id="PTHR43685:SF5">
    <property type="entry name" value="GLYCOSYLTRANSFERASE EPSE-RELATED"/>
    <property type="match status" value="1"/>
</dbReference>
<dbReference type="EMBL" id="JGDS01000049">
    <property type="protein sequence ID" value="EXZ73736.1"/>
    <property type="molecule type" value="Genomic_DNA"/>
</dbReference>
<dbReference type="Proteomes" id="UP000020938">
    <property type="component" value="Unassembled WGS sequence"/>
</dbReference>
<gene>
    <name evidence="6" type="ORF">M123_1958</name>
</gene>
<proteinExistence type="inferred from homology"/>
<protein>
    <submittedName>
        <fullName evidence="6">Glycosyl transferase 2 family protein</fullName>
    </submittedName>
</protein>
<comment type="similarity">
    <text evidence="1">Belongs to the glycosyltransferase 2 family.</text>
</comment>
<keyword evidence="4" id="KW-0812">Transmembrane</keyword>
<evidence type="ECO:0000256" key="1">
    <source>
        <dbReference type="ARBA" id="ARBA00006739"/>
    </source>
</evidence>
<organism evidence="6 7">
    <name type="scientific">Bacteroides fragilis str. 3976T8</name>
    <dbReference type="NCBI Taxonomy" id="1339314"/>
    <lineage>
        <taxon>Bacteria</taxon>
        <taxon>Pseudomonadati</taxon>
        <taxon>Bacteroidota</taxon>
        <taxon>Bacteroidia</taxon>
        <taxon>Bacteroidales</taxon>
        <taxon>Bacteroidaceae</taxon>
        <taxon>Bacteroides</taxon>
    </lineage>
</organism>
<keyword evidence="2" id="KW-0328">Glycosyltransferase</keyword>
<evidence type="ECO:0000256" key="4">
    <source>
        <dbReference type="SAM" id="Phobius"/>
    </source>
</evidence>
<dbReference type="PANTHER" id="PTHR43685">
    <property type="entry name" value="GLYCOSYLTRANSFERASE"/>
    <property type="match status" value="1"/>
</dbReference>
<comment type="caution">
    <text evidence="6">The sequence shown here is derived from an EMBL/GenBank/DDBJ whole genome shotgun (WGS) entry which is preliminary data.</text>
</comment>